<comment type="similarity">
    <text evidence="7">Belongs to the fluoride channel Fluc/FEX (TC 1.A.43) family.</text>
</comment>
<feature type="transmembrane region" description="Helical" evidence="10">
    <location>
        <begin position="248"/>
        <end position="269"/>
    </location>
</feature>
<dbReference type="InterPro" id="IPR003691">
    <property type="entry name" value="FluC"/>
</dbReference>
<comment type="subcellular location">
    <subcellularLocation>
        <location evidence="2">Cell membrane</location>
        <topology evidence="2">Multi-pass membrane protein</topology>
    </subcellularLocation>
</comment>
<sequence>MNLEASTHDGSGENSGIATDLGNTNGSIVNNASQRSSSRMSLSRVNCDDDGTNDIELQRSRSSDITSRMDSSWSRQSLSFCRGATTQSLDDKYESEIVSQAGDIGDRALQSNRNSESGSCQWFSMDNVMAVENGFAPPPEEQFLRTYGFWFQNRNGLSTMSPVTPLPSEIVSPLSTDAILYSRDENRSRSTQKSSQPVKENQNELPIWLEYIACLVHLAVFGILGMLTRYLLQKLFGPTVADVTSDKTALYLDLPSNMVGSFLMGWLGVVFKPDISRVSDFLAIGLSTGYLGSLTTFSGWNQKMLDLSVKGKWVVVAVECLIGMFLVSMSIIFGIQTAKGFRWLLKQLGKEESSRNETPSSSRNWWIDNFNRHLSVLVVLLLILSLLWGVSGNLLRKWVDDDNSNDADLWLGCMVAPLGVWIRWFLARLNGRGLGRKGVMKWMPFGTLIANVSAASMMAGLATVKKVVNTERCEVIATGIQFGFLGCLSTVSTFIAEYHAMSQSKHPWRAHVYAAITILPSFGLGTLIYSVPVWMKGYQ</sequence>
<reference evidence="11 12" key="1">
    <citation type="journal article" date="2017" name="Mol. Plant">
        <title>The Genome of Medicinal Plant Macleaya cordata Provides New Insights into Benzylisoquinoline Alkaloids Metabolism.</title>
        <authorList>
            <person name="Liu X."/>
            <person name="Liu Y."/>
            <person name="Huang P."/>
            <person name="Ma Y."/>
            <person name="Qing Z."/>
            <person name="Tang Q."/>
            <person name="Cao H."/>
            <person name="Cheng P."/>
            <person name="Zheng Y."/>
            <person name="Yuan Z."/>
            <person name="Zhou Y."/>
            <person name="Liu J."/>
            <person name="Tang Z."/>
            <person name="Zhuo Y."/>
            <person name="Zhang Y."/>
            <person name="Yu L."/>
            <person name="Huang J."/>
            <person name="Yang P."/>
            <person name="Peng Q."/>
            <person name="Zhang J."/>
            <person name="Jiang W."/>
            <person name="Zhang Z."/>
            <person name="Lin K."/>
            <person name="Ro D.K."/>
            <person name="Chen X."/>
            <person name="Xiong X."/>
            <person name="Shang Y."/>
            <person name="Huang S."/>
            <person name="Zeng J."/>
        </authorList>
    </citation>
    <scope>NUCLEOTIDE SEQUENCE [LARGE SCALE GENOMIC DNA]</scope>
    <source>
        <strain evidence="12">cv. BLH2017</strain>
        <tissue evidence="11">Root</tissue>
    </source>
</reference>
<dbReference type="GO" id="GO:1903425">
    <property type="term" value="F:fluoride transmembrane transporter activity"/>
    <property type="evidence" value="ECO:0007669"/>
    <property type="project" value="TreeGrafter"/>
</dbReference>
<comment type="caution">
    <text evidence="11">The sequence shown here is derived from an EMBL/GenBank/DDBJ whole genome shotgun (WGS) entry which is preliminary data.</text>
</comment>
<feature type="transmembrane region" description="Helical" evidence="10">
    <location>
        <begin position="439"/>
        <end position="463"/>
    </location>
</feature>
<evidence type="ECO:0000256" key="10">
    <source>
        <dbReference type="SAM" id="Phobius"/>
    </source>
</evidence>
<name>A0A200QMG5_MACCD</name>
<feature type="transmembrane region" description="Helical" evidence="10">
    <location>
        <begin position="313"/>
        <end position="335"/>
    </location>
</feature>
<dbReference type="Pfam" id="PF02537">
    <property type="entry name" value="CRCB"/>
    <property type="match status" value="2"/>
</dbReference>
<proteinExistence type="inferred from homology"/>
<dbReference type="AlphaFoldDB" id="A0A200QMG5"/>
<feature type="compositionally biased region" description="Polar residues" evidence="9">
    <location>
        <begin position="12"/>
        <end position="32"/>
    </location>
</feature>
<evidence type="ECO:0000256" key="7">
    <source>
        <dbReference type="ARBA" id="ARBA00035120"/>
    </source>
</evidence>
<comment type="function">
    <text evidence="1">Fluoride channel required for the rapid expulsion of cytoplasmic fluoride.</text>
</comment>
<evidence type="ECO:0000256" key="3">
    <source>
        <dbReference type="ARBA" id="ARBA00022475"/>
    </source>
</evidence>
<feature type="transmembrane region" description="Helical" evidence="10">
    <location>
        <begin position="208"/>
        <end position="228"/>
    </location>
</feature>
<dbReference type="FunCoup" id="A0A200QMG5">
    <property type="interactions" value="621"/>
</dbReference>
<gene>
    <name evidence="11" type="ORF">BVC80_8979g32</name>
</gene>
<dbReference type="EMBL" id="MVGT01001566">
    <property type="protein sequence ID" value="OVA11680.1"/>
    <property type="molecule type" value="Genomic_DNA"/>
</dbReference>
<evidence type="ECO:0000256" key="5">
    <source>
        <dbReference type="ARBA" id="ARBA00022989"/>
    </source>
</evidence>
<feature type="transmembrane region" description="Helical" evidence="10">
    <location>
        <begin position="475"/>
        <end position="498"/>
    </location>
</feature>
<dbReference type="InParanoid" id="A0A200QMG5"/>
<comment type="catalytic activity">
    <reaction evidence="8">
        <text>fluoride(in) = fluoride(out)</text>
        <dbReference type="Rhea" id="RHEA:76159"/>
        <dbReference type="ChEBI" id="CHEBI:17051"/>
    </reaction>
    <physiologicalReaction direction="left-to-right" evidence="8">
        <dbReference type="Rhea" id="RHEA:76160"/>
    </physiologicalReaction>
</comment>
<evidence type="ECO:0000313" key="11">
    <source>
        <dbReference type="EMBL" id="OVA11680.1"/>
    </source>
</evidence>
<dbReference type="Proteomes" id="UP000195402">
    <property type="component" value="Unassembled WGS sequence"/>
</dbReference>
<evidence type="ECO:0000313" key="12">
    <source>
        <dbReference type="Proteomes" id="UP000195402"/>
    </source>
</evidence>
<feature type="region of interest" description="Disordered" evidence="9">
    <location>
        <begin position="1"/>
        <end position="68"/>
    </location>
</feature>
<keyword evidence="4 10" id="KW-0812">Transmembrane</keyword>
<evidence type="ECO:0000256" key="6">
    <source>
        <dbReference type="ARBA" id="ARBA00023136"/>
    </source>
</evidence>
<evidence type="ECO:0000256" key="2">
    <source>
        <dbReference type="ARBA" id="ARBA00004651"/>
    </source>
</evidence>
<dbReference type="OMA" id="LWLGCMV"/>
<feature type="transmembrane region" description="Helical" evidence="10">
    <location>
        <begin position="370"/>
        <end position="389"/>
    </location>
</feature>
<feature type="transmembrane region" description="Helical" evidence="10">
    <location>
        <begin position="281"/>
        <end position="301"/>
    </location>
</feature>
<protein>
    <submittedName>
        <fullName evidence="11">CrcB-like protein</fullName>
    </submittedName>
</protein>
<dbReference type="PANTHER" id="PTHR28259">
    <property type="entry name" value="FLUORIDE EXPORT PROTEIN 1-RELATED"/>
    <property type="match status" value="1"/>
</dbReference>
<dbReference type="GO" id="GO:0005886">
    <property type="term" value="C:plasma membrane"/>
    <property type="evidence" value="ECO:0007669"/>
    <property type="project" value="UniProtKB-SubCell"/>
</dbReference>
<dbReference type="OrthoDB" id="409792at2759"/>
<keyword evidence="6 10" id="KW-0472">Membrane</keyword>
<accession>A0A200QMG5</accession>
<dbReference type="STRING" id="56857.A0A200QMG5"/>
<keyword evidence="3" id="KW-1003">Cell membrane</keyword>
<dbReference type="PANTHER" id="PTHR28259:SF1">
    <property type="entry name" value="FLUORIDE EXPORT PROTEIN 1-RELATED"/>
    <property type="match status" value="1"/>
</dbReference>
<feature type="transmembrane region" description="Helical" evidence="10">
    <location>
        <begin position="409"/>
        <end position="427"/>
    </location>
</feature>
<feature type="compositionally biased region" description="Basic and acidic residues" evidence="9">
    <location>
        <begin position="1"/>
        <end position="11"/>
    </location>
</feature>
<evidence type="ECO:0000256" key="9">
    <source>
        <dbReference type="SAM" id="MobiDB-lite"/>
    </source>
</evidence>
<evidence type="ECO:0000256" key="1">
    <source>
        <dbReference type="ARBA" id="ARBA00002598"/>
    </source>
</evidence>
<keyword evidence="5 10" id="KW-1133">Transmembrane helix</keyword>
<organism evidence="11 12">
    <name type="scientific">Macleaya cordata</name>
    <name type="common">Five-seeded plume-poppy</name>
    <name type="synonym">Bocconia cordata</name>
    <dbReference type="NCBI Taxonomy" id="56857"/>
    <lineage>
        <taxon>Eukaryota</taxon>
        <taxon>Viridiplantae</taxon>
        <taxon>Streptophyta</taxon>
        <taxon>Embryophyta</taxon>
        <taxon>Tracheophyta</taxon>
        <taxon>Spermatophyta</taxon>
        <taxon>Magnoliopsida</taxon>
        <taxon>Ranunculales</taxon>
        <taxon>Papaveraceae</taxon>
        <taxon>Papaveroideae</taxon>
        <taxon>Macleaya</taxon>
    </lineage>
</organism>
<keyword evidence="12" id="KW-1185">Reference proteome</keyword>
<evidence type="ECO:0000256" key="4">
    <source>
        <dbReference type="ARBA" id="ARBA00022692"/>
    </source>
</evidence>
<feature type="transmembrane region" description="Helical" evidence="10">
    <location>
        <begin position="510"/>
        <end position="531"/>
    </location>
</feature>
<feature type="compositionally biased region" description="Low complexity" evidence="9">
    <location>
        <begin position="33"/>
        <end position="44"/>
    </location>
</feature>
<evidence type="ECO:0000256" key="8">
    <source>
        <dbReference type="ARBA" id="ARBA00035585"/>
    </source>
</evidence>